<sequence>MAESNGTEVPKAKQSPPRPIHSAGYEAVLGLGIRRSAARFSAATYGLPRQRPAAAAGAAAPRDPVASAAVDPSLDANALADRLQKLESVVSQAAAANGAQEQGNQQRQQHSQQQEQQRKRVVEDADDGDGGAALRESLLMEEHNLELGHRDMLLRRARDSIAALQAEVEALRSADAARRELSAELGDVRADRDALAGDLRQLRRAAKEAAREAEAQAARLRSERDEVLSDVAQARALAEDAQRRADAQAAAARAAREAQEASAAALAAAQSQAARLREVEGALRESQTELRKTSSALESARMDAAAAKAEAQRATRLVQAERKSCADAAAERDAIAMEHADVLRALEEASAECGALRHARAGLEGALQRCAAEADKELAELREVLDGERHRAGKAMEAVSAHEARASQLNHRLKALQAELDQAQRDRAEGNAREAALRDATLESLTYSLMKYSVSKSLTHSLTHSLVYFAQRERTEGDAREAALRDASQATASECAELQRRCASADRSAAKAASEAETARQRVAVLEAEVAALRDELQRSTQLRDAAEQQRRTSEGRRDDAEADARRATSEAARLLALCQQYHALLPRALEHVDAACAEHLGGATGAANGGSAPHAGIGALLAPAYSAATAVPAEVSAAAAAALGRTSRLLESVLRQLSAATQLRRQFGAASAQVHADVRRAFDELRQRCDAQHGRLKAAEQALAVLRGEMRFAGKRAALAEREAAHSRLDAIREEARALQGRLITTEHHQGELALLRTRAHHASQQAEEVKSRMAAEIDELRERLAQAQELTDAAVLQVEQRLAQEVCARESCEAECQELAAELDAAQQRSDAAEHRADAAEREAKEATAAAAAAATDAAVAREVAQTRELLRSSREELATDRRLALGEAFSDSQQQRAPSSSIAGAAAAADQSSRLASLVLELKGLLLDCNAQLALQAQGLGLEYQRMRRSIDGGGSVAALRTSSQFYNASTPTADLSASYDRDDAAARSFLGLSQAEQQRSSQHGTARPTSAAAAASAAQNGAPGPMQHASTPRRPRPSRASTPLRASVDAFTPLTDRTAASRSSRGGGAAAAAAGRSLSPSRVYGLDPRARQPRSIFGRTGGSSGGGGRIGELFAPPPPPVSPAASARSAAAAESVTRGSPWALRGAASDATSAWRPR</sequence>
<evidence type="ECO:0000256" key="2">
    <source>
        <dbReference type="SAM" id="MobiDB-lite"/>
    </source>
</evidence>
<feature type="compositionally biased region" description="Basic and acidic residues" evidence="2">
    <location>
        <begin position="545"/>
        <end position="566"/>
    </location>
</feature>
<feature type="compositionally biased region" description="Low complexity" evidence="2">
    <location>
        <begin position="1064"/>
        <end position="1081"/>
    </location>
</feature>
<feature type="compositionally biased region" description="Low complexity" evidence="2">
    <location>
        <begin position="1042"/>
        <end position="1051"/>
    </location>
</feature>
<feature type="compositionally biased region" description="Low complexity" evidence="2">
    <location>
        <begin position="51"/>
        <end position="68"/>
    </location>
</feature>
<keyword evidence="1" id="KW-0175">Coiled coil</keyword>
<accession>A0A835YJ21</accession>
<dbReference type="Proteomes" id="UP000664859">
    <property type="component" value="Unassembled WGS sequence"/>
</dbReference>
<feature type="coiled-coil region" evidence="1">
    <location>
        <begin position="154"/>
        <end position="264"/>
    </location>
</feature>
<feature type="region of interest" description="Disordered" evidence="2">
    <location>
        <begin position="541"/>
        <end position="566"/>
    </location>
</feature>
<evidence type="ECO:0000313" key="3">
    <source>
        <dbReference type="EMBL" id="KAG5175461.1"/>
    </source>
</evidence>
<evidence type="ECO:0000313" key="4">
    <source>
        <dbReference type="Proteomes" id="UP000664859"/>
    </source>
</evidence>
<comment type="caution">
    <text evidence="3">The sequence shown here is derived from an EMBL/GenBank/DDBJ whole genome shotgun (WGS) entry which is preliminary data.</text>
</comment>
<name>A0A835YJ21_9STRA</name>
<evidence type="ECO:0000256" key="1">
    <source>
        <dbReference type="SAM" id="Coils"/>
    </source>
</evidence>
<feature type="compositionally biased region" description="Low complexity" evidence="2">
    <location>
        <begin position="1127"/>
        <end position="1137"/>
    </location>
</feature>
<dbReference type="EMBL" id="JAFCMP010000549">
    <property type="protein sequence ID" value="KAG5175461.1"/>
    <property type="molecule type" value="Genomic_DNA"/>
</dbReference>
<keyword evidence="4" id="KW-1185">Reference proteome</keyword>
<gene>
    <name evidence="3" type="ORF">JKP88DRAFT_250141</name>
</gene>
<organism evidence="3 4">
    <name type="scientific">Tribonema minus</name>
    <dbReference type="NCBI Taxonomy" id="303371"/>
    <lineage>
        <taxon>Eukaryota</taxon>
        <taxon>Sar</taxon>
        <taxon>Stramenopiles</taxon>
        <taxon>Ochrophyta</taxon>
        <taxon>PX clade</taxon>
        <taxon>Xanthophyceae</taxon>
        <taxon>Tribonematales</taxon>
        <taxon>Tribonemataceae</taxon>
        <taxon>Tribonema</taxon>
    </lineage>
</organism>
<dbReference type="AlphaFoldDB" id="A0A835YJ21"/>
<proteinExistence type="predicted"/>
<protein>
    <submittedName>
        <fullName evidence="3">Uncharacterized protein</fullName>
    </submittedName>
</protein>
<feature type="compositionally biased region" description="Low complexity" evidence="2">
    <location>
        <begin position="94"/>
        <end position="115"/>
    </location>
</feature>
<feature type="compositionally biased region" description="Gly residues" evidence="2">
    <location>
        <begin position="1103"/>
        <end position="1114"/>
    </location>
</feature>
<feature type="region of interest" description="Disordered" evidence="2">
    <location>
        <begin position="48"/>
        <end position="68"/>
    </location>
</feature>
<feature type="coiled-coil region" evidence="1">
    <location>
        <begin position="683"/>
        <end position="859"/>
    </location>
</feature>
<feature type="region of interest" description="Disordered" evidence="2">
    <location>
        <begin position="1"/>
        <end position="22"/>
    </location>
</feature>
<feature type="region of interest" description="Disordered" evidence="2">
    <location>
        <begin position="94"/>
        <end position="131"/>
    </location>
</feature>
<feature type="coiled-coil region" evidence="1">
    <location>
        <begin position="371"/>
        <end position="433"/>
    </location>
</feature>
<reference evidence="3" key="1">
    <citation type="submission" date="2021-02" db="EMBL/GenBank/DDBJ databases">
        <title>First Annotated Genome of the Yellow-green Alga Tribonema minus.</title>
        <authorList>
            <person name="Mahan K.M."/>
        </authorList>
    </citation>
    <scope>NUCLEOTIDE SEQUENCE</scope>
    <source>
        <strain evidence="3">UTEX B ZZ1240</strain>
    </source>
</reference>
<feature type="compositionally biased region" description="Polar residues" evidence="2">
    <location>
        <begin position="998"/>
        <end position="1012"/>
    </location>
</feature>
<feature type="region of interest" description="Disordered" evidence="2">
    <location>
        <begin position="997"/>
        <end position="1162"/>
    </location>
</feature>